<reference evidence="5 6" key="1">
    <citation type="submission" date="2016-11" db="EMBL/GenBank/DDBJ databases">
        <authorList>
            <person name="Jaros S."/>
            <person name="Januszkiewicz K."/>
            <person name="Wedrychowicz H."/>
        </authorList>
    </citation>
    <scope>NUCLEOTIDE SEQUENCE [LARGE SCALE GENOMIC DNA]</scope>
    <source>
        <strain evidence="5 6">DSM 43832</strain>
    </source>
</reference>
<evidence type="ECO:0000313" key="6">
    <source>
        <dbReference type="Proteomes" id="UP000184363"/>
    </source>
</evidence>
<proteinExistence type="inferred from homology"/>
<dbReference type="Pfam" id="PF06737">
    <property type="entry name" value="Transglycosylas"/>
    <property type="match status" value="1"/>
</dbReference>
<dbReference type="Proteomes" id="UP000184363">
    <property type="component" value="Unassembled WGS sequence"/>
</dbReference>
<accession>A0A1M6RPV2</accession>
<feature type="domain" description="G5" evidence="4">
    <location>
        <begin position="366"/>
        <end position="446"/>
    </location>
</feature>
<dbReference type="STRING" id="1848.SAMN05443637_10595"/>
<keyword evidence="6" id="KW-1185">Reference proteome</keyword>
<dbReference type="EMBL" id="FRAP01000005">
    <property type="protein sequence ID" value="SHK34368.1"/>
    <property type="molecule type" value="Genomic_DNA"/>
</dbReference>
<evidence type="ECO:0000256" key="3">
    <source>
        <dbReference type="ARBA" id="ARBA00022801"/>
    </source>
</evidence>
<dbReference type="CDD" id="cd13925">
    <property type="entry name" value="RPF"/>
    <property type="match status" value="1"/>
</dbReference>
<dbReference type="GO" id="GO:0016787">
    <property type="term" value="F:hydrolase activity"/>
    <property type="evidence" value="ECO:0007669"/>
    <property type="project" value="UniProtKB-KW"/>
</dbReference>
<protein>
    <submittedName>
        <fullName evidence="5">Uncharacterized conserved protein YabE, contains G5 and tandem DUF348 domains</fullName>
    </submittedName>
</protein>
<sequence>MVDISARARRHEARMRLALASELPVASAPLFTPEADTDRTAALPVLPGGDLFAPSGHTGLHRAWDARLPEIDAGVRGAEFFAPSGQTVAVSVAAVTTGLPVLDPPGVDPAAQTGELPLVEPIPAAEEPSTGRIAVVEPLTAPFAPPLEVVPEPAPAPTGRRRRIEVEAPAPAGRLRFAVAAVVLALIGGSAAAIAADKTITVTIDGVDRVVHTYGSDVAAALTAAGLRARPQDRVEPALPTELDSGDHVIVDRARRLVLHEGAGQREVWTTAQTVGEALSRLGIDAEPIQMSVSPDAQVPLTGLEVILRIPRSVTLADGNAAPAKIVTESGTVGALLAERGIELGPDDVAIPAPDAPLYPGTPVQIVRNGVGEIVEVQRIPPSEEVREDDTLPRGKKIVVEPGRSGERTAIMRVRVENGREVRREQIRAGALTPPKPRIVRLGTNDSIKAPPVEDGSVWDRLAQCESTGNWSINTGNGYYGGLQFDARTWRAYGGTEFAPLPHQASREEQIAVATKVRDSRGGYGAWPACSRKLGLPR</sequence>
<gene>
    <name evidence="5" type="ORF">SAMN05443637_10595</name>
</gene>
<dbReference type="Gene3D" id="2.20.230.10">
    <property type="entry name" value="Resuscitation-promoting factor rpfb"/>
    <property type="match status" value="1"/>
</dbReference>
<dbReference type="InterPro" id="IPR010618">
    <property type="entry name" value="RPF"/>
</dbReference>
<evidence type="ECO:0000256" key="1">
    <source>
        <dbReference type="ARBA" id="ARBA00010830"/>
    </source>
</evidence>
<dbReference type="SMART" id="SM01208">
    <property type="entry name" value="G5"/>
    <property type="match status" value="1"/>
</dbReference>
<dbReference type="InterPro" id="IPR023346">
    <property type="entry name" value="Lysozyme-like_dom_sf"/>
</dbReference>
<dbReference type="Gene3D" id="1.10.530.10">
    <property type="match status" value="1"/>
</dbReference>
<dbReference type="Pfam" id="PF03990">
    <property type="entry name" value="DUF348"/>
    <property type="match status" value="3"/>
</dbReference>
<organism evidence="5 6">
    <name type="scientific">Pseudonocardia thermophila</name>
    <dbReference type="NCBI Taxonomy" id="1848"/>
    <lineage>
        <taxon>Bacteria</taxon>
        <taxon>Bacillati</taxon>
        <taxon>Actinomycetota</taxon>
        <taxon>Actinomycetes</taxon>
        <taxon>Pseudonocardiales</taxon>
        <taxon>Pseudonocardiaceae</taxon>
        <taxon>Pseudonocardia</taxon>
    </lineage>
</organism>
<dbReference type="Pfam" id="PF07501">
    <property type="entry name" value="G5"/>
    <property type="match status" value="1"/>
</dbReference>
<name>A0A1M6RPV2_PSETH</name>
<dbReference type="PANTHER" id="PTHR39160:SF4">
    <property type="entry name" value="RESUSCITATION-PROMOTING FACTOR RPFB"/>
    <property type="match status" value="1"/>
</dbReference>
<evidence type="ECO:0000256" key="2">
    <source>
        <dbReference type="ARBA" id="ARBA00022729"/>
    </source>
</evidence>
<dbReference type="InterPro" id="IPR007137">
    <property type="entry name" value="DUF348"/>
</dbReference>
<dbReference type="PROSITE" id="PS51109">
    <property type="entry name" value="G5"/>
    <property type="match status" value="1"/>
</dbReference>
<dbReference type="PANTHER" id="PTHR39160">
    <property type="entry name" value="CELL WALL-BINDING PROTEIN YOCH"/>
    <property type="match status" value="1"/>
</dbReference>
<evidence type="ECO:0000313" key="5">
    <source>
        <dbReference type="EMBL" id="SHK34368.1"/>
    </source>
</evidence>
<dbReference type="InterPro" id="IPR011098">
    <property type="entry name" value="G5_dom"/>
</dbReference>
<evidence type="ECO:0000259" key="4">
    <source>
        <dbReference type="PROSITE" id="PS51109"/>
    </source>
</evidence>
<keyword evidence="3" id="KW-0378">Hydrolase</keyword>
<comment type="similarity">
    <text evidence="1">Belongs to the transglycosylase family. Rpf subfamily.</text>
</comment>
<dbReference type="InterPro" id="IPR051933">
    <property type="entry name" value="Resuscitation_pf_RpfB"/>
</dbReference>
<keyword evidence="2" id="KW-0732">Signal</keyword>
<dbReference type="AlphaFoldDB" id="A0A1M6RPV2"/>
<dbReference type="SUPFAM" id="SSF53955">
    <property type="entry name" value="Lysozyme-like"/>
    <property type="match status" value="1"/>
</dbReference>